<reference evidence="2 3" key="1">
    <citation type="submission" date="2018-03" db="EMBL/GenBank/DDBJ databases">
        <title>Genomic Encyclopedia of Archaeal and Bacterial Type Strains, Phase II (KMG-II): from individual species to whole genera.</title>
        <authorList>
            <person name="Goeker M."/>
        </authorList>
    </citation>
    <scope>NUCLEOTIDE SEQUENCE [LARGE SCALE GENOMIC DNA]</scope>
    <source>
        <strain evidence="2 3">DSM 13175</strain>
    </source>
</reference>
<evidence type="ECO:0000313" key="3">
    <source>
        <dbReference type="Proteomes" id="UP000238205"/>
    </source>
</evidence>
<dbReference type="AlphaFoldDB" id="A0A2T0VTA1"/>
<keyword evidence="1" id="KW-1133">Transmembrane helix</keyword>
<feature type="transmembrane region" description="Helical" evidence="1">
    <location>
        <begin position="31"/>
        <end position="48"/>
    </location>
</feature>
<keyword evidence="1" id="KW-0812">Transmembrane</keyword>
<keyword evidence="3" id="KW-1185">Reference proteome</keyword>
<protein>
    <submittedName>
        <fullName evidence="2">Uncharacterized protein</fullName>
    </submittedName>
</protein>
<feature type="transmembrane region" description="Helical" evidence="1">
    <location>
        <begin position="86"/>
        <end position="105"/>
    </location>
</feature>
<feature type="transmembrane region" description="Helical" evidence="1">
    <location>
        <begin position="6"/>
        <end position="22"/>
    </location>
</feature>
<comment type="caution">
    <text evidence="2">The sequence shown here is derived from an EMBL/GenBank/DDBJ whole genome shotgun (WGS) entry which is preliminary data.</text>
</comment>
<dbReference type="EMBL" id="PVTO01000044">
    <property type="protein sequence ID" value="PRY74321.1"/>
    <property type="molecule type" value="Genomic_DNA"/>
</dbReference>
<keyword evidence="1" id="KW-0472">Membrane</keyword>
<name>A0A2T0VTA1_9LACT</name>
<dbReference type="Proteomes" id="UP000238205">
    <property type="component" value="Unassembled WGS sequence"/>
</dbReference>
<evidence type="ECO:0000313" key="2">
    <source>
        <dbReference type="EMBL" id="PRY74321.1"/>
    </source>
</evidence>
<feature type="transmembrane region" description="Helical" evidence="1">
    <location>
        <begin position="54"/>
        <end position="74"/>
    </location>
</feature>
<organism evidence="2 3">
    <name type="scientific">Alkalibacterium olivapovliticus</name>
    <dbReference type="NCBI Taxonomy" id="99907"/>
    <lineage>
        <taxon>Bacteria</taxon>
        <taxon>Bacillati</taxon>
        <taxon>Bacillota</taxon>
        <taxon>Bacilli</taxon>
        <taxon>Lactobacillales</taxon>
        <taxon>Carnobacteriaceae</taxon>
        <taxon>Alkalibacterium</taxon>
    </lineage>
</organism>
<proteinExistence type="predicted"/>
<gene>
    <name evidence="2" type="ORF">CLV38_1441</name>
</gene>
<accession>A0A2T0VTA1</accession>
<evidence type="ECO:0000256" key="1">
    <source>
        <dbReference type="SAM" id="Phobius"/>
    </source>
</evidence>
<sequence>MNVMTILKLLTVLAILVSGLIVKRRIGNRQFNYWVLSLQTLTLALYFTDTFSRIGVSLFTFDTIFWSILALGIVCTVDSMRIVTRLALINILMNFVLFNLVAFFLGHV</sequence>